<comment type="caution">
    <text evidence="1">The sequence shown here is derived from an EMBL/GenBank/DDBJ whole genome shotgun (WGS) entry which is preliminary data.</text>
</comment>
<evidence type="ECO:0000313" key="2">
    <source>
        <dbReference type="Proteomes" id="UP000094056"/>
    </source>
</evidence>
<proteinExistence type="predicted"/>
<evidence type="ECO:0000313" key="1">
    <source>
        <dbReference type="EMBL" id="ODS29973.1"/>
    </source>
</evidence>
<dbReference type="AlphaFoldDB" id="A0A1E3X2T4"/>
<reference evidence="1 2" key="1">
    <citation type="submission" date="2016-07" db="EMBL/GenBank/DDBJ databases">
        <title>Draft genome of Scalindua rubra, obtained from a brine-seawater interface in the Red Sea, sheds light on salt adaptation in anammox bacteria.</title>
        <authorList>
            <person name="Speth D.R."/>
            <person name="Lagkouvardos I."/>
            <person name="Wang Y."/>
            <person name="Qian P.-Y."/>
            <person name="Dutilh B.E."/>
            <person name="Jetten M.S."/>
        </authorList>
    </citation>
    <scope>NUCLEOTIDE SEQUENCE [LARGE SCALE GENOMIC DNA]</scope>
    <source>
        <strain evidence="1">BSI-1</strain>
    </source>
</reference>
<gene>
    <name evidence="1" type="ORF">SCARUB_04919</name>
</gene>
<dbReference type="Proteomes" id="UP000094056">
    <property type="component" value="Unassembled WGS sequence"/>
</dbReference>
<protein>
    <submittedName>
        <fullName evidence="1">Uncharacterized protein</fullName>
    </submittedName>
</protein>
<organism evidence="1 2">
    <name type="scientific">Candidatus Scalindua rubra</name>
    <dbReference type="NCBI Taxonomy" id="1872076"/>
    <lineage>
        <taxon>Bacteria</taxon>
        <taxon>Pseudomonadati</taxon>
        <taxon>Planctomycetota</taxon>
        <taxon>Candidatus Brocadiia</taxon>
        <taxon>Candidatus Brocadiales</taxon>
        <taxon>Candidatus Scalinduaceae</taxon>
        <taxon>Candidatus Scalindua</taxon>
    </lineage>
</organism>
<name>A0A1E3X2T4_9BACT</name>
<dbReference type="EMBL" id="MAYW01000315">
    <property type="protein sequence ID" value="ODS29973.1"/>
    <property type="molecule type" value="Genomic_DNA"/>
</dbReference>
<sequence length="208" mass="24889">MELPTSKKKIKQKIAGYRRALKKEYELHGIISDGYGKRYLLFYLYLLLNDLDKAEEYIEWFEDEFPADVGEPAMFLCWALLLHRMGKDKEAKNKLAMLMLSNIYFIPQLLSQIEIEIEDMWHSSNFEEIDYIDYMPEEIYSAISFSELEWIEELYDSDEFQKMKKTHIGIHYELLHEKDIEKRKALIDMSSVQWEYLSGMPLDIIKND</sequence>
<accession>A0A1E3X2T4</accession>